<reference evidence="2" key="1">
    <citation type="submission" date="2017-01" db="EMBL/GenBank/DDBJ databases">
        <title>Comparative genomics of anhydrobiosis in the tardigrade Hypsibius dujardini.</title>
        <authorList>
            <person name="Yoshida Y."/>
            <person name="Koutsovoulos G."/>
            <person name="Laetsch D."/>
            <person name="Stevens L."/>
            <person name="Kumar S."/>
            <person name="Horikawa D."/>
            <person name="Ishino K."/>
            <person name="Komine S."/>
            <person name="Tomita M."/>
            <person name="Blaxter M."/>
            <person name="Arakawa K."/>
        </authorList>
    </citation>
    <scope>NUCLEOTIDE SEQUENCE [LARGE SCALE GENOMIC DNA]</scope>
    <source>
        <strain evidence="2">Z151</strain>
    </source>
</reference>
<dbReference type="EMBL" id="MTYJ01000008">
    <property type="protein sequence ID" value="OQV24148.1"/>
    <property type="molecule type" value="Genomic_DNA"/>
</dbReference>
<dbReference type="Proteomes" id="UP000192578">
    <property type="component" value="Unassembled WGS sequence"/>
</dbReference>
<proteinExistence type="predicted"/>
<accession>A0A1W0X9R7</accession>
<dbReference type="AlphaFoldDB" id="A0A1W0X9R7"/>
<evidence type="ECO:0000313" key="1">
    <source>
        <dbReference type="EMBL" id="OQV24148.1"/>
    </source>
</evidence>
<sequence>MYHKDSHPVCWDKAFARYHSSPASGIVIFIFSFKAPLEDVTGANFFILYKHRDGRSYRDPNNEFGYGLMVVPA</sequence>
<gene>
    <name evidence="1" type="ORF">BV898_02098</name>
</gene>
<keyword evidence="2" id="KW-1185">Reference proteome</keyword>
<organism evidence="1 2">
    <name type="scientific">Hypsibius exemplaris</name>
    <name type="common">Freshwater tardigrade</name>
    <dbReference type="NCBI Taxonomy" id="2072580"/>
    <lineage>
        <taxon>Eukaryota</taxon>
        <taxon>Metazoa</taxon>
        <taxon>Ecdysozoa</taxon>
        <taxon>Tardigrada</taxon>
        <taxon>Eutardigrada</taxon>
        <taxon>Parachela</taxon>
        <taxon>Hypsibioidea</taxon>
        <taxon>Hypsibiidae</taxon>
        <taxon>Hypsibius</taxon>
    </lineage>
</organism>
<comment type="caution">
    <text evidence="1">The sequence shown here is derived from an EMBL/GenBank/DDBJ whole genome shotgun (WGS) entry which is preliminary data.</text>
</comment>
<evidence type="ECO:0000313" key="2">
    <source>
        <dbReference type="Proteomes" id="UP000192578"/>
    </source>
</evidence>
<protein>
    <submittedName>
        <fullName evidence="1">Uncharacterized protein</fullName>
    </submittedName>
</protein>
<name>A0A1W0X9R7_HYPEX</name>